<proteinExistence type="predicted"/>
<name>A0AB39HPH6_9BACI</name>
<reference evidence="7" key="1">
    <citation type="submission" date="2024-07" db="EMBL/GenBank/DDBJ databases">
        <title>Halotolerant mesophilic bacterium Ornithinibacillus sp. 4-3, sp. nov., isolated from soil.</title>
        <authorList>
            <person name="Sidarenka A.V."/>
            <person name="Guliayeva D.E."/>
            <person name="Leanovich S.I."/>
            <person name="Hileuskaya K.S."/>
            <person name="Akhremchuk A.E."/>
            <person name="Sikolenko M.A."/>
            <person name="Valentovich L.N."/>
        </authorList>
    </citation>
    <scope>NUCLEOTIDE SEQUENCE</scope>
    <source>
        <strain evidence="7">4-3</strain>
    </source>
</reference>
<dbReference type="GO" id="GO:0005275">
    <property type="term" value="F:amine transmembrane transporter activity"/>
    <property type="evidence" value="ECO:0007669"/>
    <property type="project" value="TreeGrafter"/>
</dbReference>
<dbReference type="GO" id="GO:0015226">
    <property type="term" value="F:carnitine transmembrane transporter activity"/>
    <property type="evidence" value="ECO:0007669"/>
    <property type="project" value="TreeGrafter"/>
</dbReference>
<evidence type="ECO:0000313" key="7">
    <source>
        <dbReference type="EMBL" id="XDK31708.1"/>
    </source>
</evidence>
<dbReference type="EMBL" id="CP162599">
    <property type="protein sequence ID" value="XDK31708.1"/>
    <property type="molecule type" value="Genomic_DNA"/>
</dbReference>
<dbReference type="GO" id="GO:0043190">
    <property type="term" value="C:ATP-binding cassette (ABC) transporter complex"/>
    <property type="evidence" value="ECO:0007669"/>
    <property type="project" value="InterPro"/>
</dbReference>
<feature type="signal peptide" evidence="5">
    <location>
        <begin position="1"/>
        <end position="22"/>
    </location>
</feature>
<dbReference type="CDD" id="cd13639">
    <property type="entry name" value="PBP2_OpuAC_like"/>
    <property type="match status" value="1"/>
</dbReference>
<dbReference type="InterPro" id="IPR007210">
    <property type="entry name" value="ABC_Gly_betaine_transp_sub-bd"/>
</dbReference>
<dbReference type="RefSeq" id="WP_368652434.1">
    <property type="nucleotide sequence ID" value="NZ_CP162599.1"/>
</dbReference>
<dbReference type="AlphaFoldDB" id="A0AB39HPH6"/>
<dbReference type="Gene3D" id="3.10.105.10">
    <property type="entry name" value="Dipeptide-binding Protein, Domain 3"/>
    <property type="match status" value="2"/>
</dbReference>
<dbReference type="GO" id="GO:0015871">
    <property type="term" value="P:choline transport"/>
    <property type="evidence" value="ECO:0007669"/>
    <property type="project" value="TreeGrafter"/>
</dbReference>
<gene>
    <name evidence="7" type="ORF">AB4Y30_11815</name>
</gene>
<evidence type="ECO:0000259" key="6">
    <source>
        <dbReference type="Pfam" id="PF04069"/>
    </source>
</evidence>
<dbReference type="PANTHER" id="PTHR47737:SF1">
    <property type="entry name" value="GLYCINE BETAINE_PROLINE BETAINE TRANSPORT SYSTEM PERMEASE PROTEIN PROW"/>
    <property type="match status" value="1"/>
</dbReference>
<keyword evidence="5" id="KW-0732">Signal</keyword>
<dbReference type="Pfam" id="PF04069">
    <property type="entry name" value="OpuAC"/>
    <property type="match status" value="1"/>
</dbReference>
<sequence length="300" mass="32438">MFKRSLKRAGLIGTLAIGLVVAGCGNDDSNGNSGDDNAAEGGINGEIELAYVEWDSEVASTHVIGKVLEDVGYDVKLTALDNAVMWEAVANGEVDGMVAAWLPGTHAEQFDAYGDQVDRLGVNLEGAKIGLVVPEYMDVDSIADLSDEAGQTITGIEPGAGVVSASEETVETYENLDGWTVQTSSSGAMTKELGSAYDNKDEIIVTGWTPHWKFQVYDLKYLEDPEGVFGEAETIETMVREGLEEDAPEAYQILDNFYWTTDDMEEVMLNINEGTDPADAAAEWVEANQDKVDEWTEGIK</sequence>
<organism evidence="7">
    <name type="scientific">Ornithinibacillus sp. 4-3</name>
    <dbReference type="NCBI Taxonomy" id="3231488"/>
    <lineage>
        <taxon>Bacteria</taxon>
        <taxon>Bacillati</taxon>
        <taxon>Bacillota</taxon>
        <taxon>Bacilli</taxon>
        <taxon>Bacillales</taxon>
        <taxon>Bacillaceae</taxon>
        <taxon>Ornithinibacillus</taxon>
    </lineage>
</organism>
<evidence type="ECO:0000256" key="2">
    <source>
        <dbReference type="ARBA" id="ARBA00022448"/>
    </source>
</evidence>
<keyword evidence="4" id="KW-0472">Membrane</keyword>
<protein>
    <submittedName>
        <fullName evidence="7">Glycine betaine ABC transporter substrate-binding protein</fullName>
    </submittedName>
</protein>
<dbReference type="Gene3D" id="3.40.190.100">
    <property type="entry name" value="Glycine betaine-binding periplasmic protein, domain 2"/>
    <property type="match status" value="1"/>
</dbReference>
<keyword evidence="3" id="KW-1003">Cell membrane</keyword>
<comment type="subcellular location">
    <subcellularLocation>
        <location evidence="1">Cell membrane</location>
    </subcellularLocation>
</comment>
<evidence type="ECO:0000256" key="3">
    <source>
        <dbReference type="ARBA" id="ARBA00022475"/>
    </source>
</evidence>
<feature type="chain" id="PRO_5044233785" evidence="5">
    <location>
        <begin position="23"/>
        <end position="300"/>
    </location>
</feature>
<evidence type="ECO:0000256" key="1">
    <source>
        <dbReference type="ARBA" id="ARBA00004236"/>
    </source>
</evidence>
<feature type="domain" description="ABC-type glycine betaine transport system substrate-binding" evidence="6">
    <location>
        <begin position="46"/>
        <end position="286"/>
    </location>
</feature>
<dbReference type="GO" id="GO:0031460">
    <property type="term" value="P:glycine betaine transport"/>
    <property type="evidence" value="ECO:0007669"/>
    <property type="project" value="TreeGrafter"/>
</dbReference>
<accession>A0AB39HPH6</accession>
<evidence type="ECO:0000256" key="4">
    <source>
        <dbReference type="ARBA" id="ARBA00023136"/>
    </source>
</evidence>
<dbReference type="PANTHER" id="PTHR47737">
    <property type="entry name" value="GLYCINE BETAINE/PROLINE BETAINE TRANSPORT SYSTEM PERMEASE PROTEIN PROW"/>
    <property type="match status" value="1"/>
</dbReference>
<keyword evidence="2" id="KW-0813">Transport</keyword>
<evidence type="ECO:0000256" key="5">
    <source>
        <dbReference type="SAM" id="SignalP"/>
    </source>
</evidence>
<dbReference type="PROSITE" id="PS51257">
    <property type="entry name" value="PROKAR_LIPOPROTEIN"/>
    <property type="match status" value="1"/>
</dbReference>
<dbReference type="SUPFAM" id="SSF53850">
    <property type="entry name" value="Periplasmic binding protein-like II"/>
    <property type="match status" value="1"/>
</dbReference>